<dbReference type="Gene3D" id="3.30.540.10">
    <property type="entry name" value="Fructose-1,6-Bisphosphatase, subunit A, domain 1"/>
    <property type="match status" value="1"/>
</dbReference>
<dbReference type="GO" id="GO:0006020">
    <property type="term" value="P:inositol metabolic process"/>
    <property type="evidence" value="ECO:0007669"/>
    <property type="project" value="TreeGrafter"/>
</dbReference>
<dbReference type="Pfam" id="PF00459">
    <property type="entry name" value="Inositol_P"/>
    <property type="match status" value="1"/>
</dbReference>
<dbReference type="GO" id="GO:0008934">
    <property type="term" value="F:inositol monophosphate 1-phosphatase activity"/>
    <property type="evidence" value="ECO:0007669"/>
    <property type="project" value="TreeGrafter"/>
</dbReference>
<dbReference type="Proteomes" id="UP001144297">
    <property type="component" value="Unassembled WGS sequence"/>
</dbReference>
<keyword evidence="1" id="KW-0479">Metal-binding</keyword>
<dbReference type="PANTHER" id="PTHR20854:SF4">
    <property type="entry name" value="INOSITOL-1-MONOPHOSPHATASE-RELATED"/>
    <property type="match status" value="1"/>
</dbReference>
<dbReference type="SUPFAM" id="SSF56655">
    <property type="entry name" value="Carbohydrate phosphatase"/>
    <property type="match status" value="1"/>
</dbReference>
<feature type="binding site" evidence="1">
    <location>
        <position position="85"/>
    </location>
    <ligand>
        <name>Mg(2+)</name>
        <dbReference type="ChEBI" id="CHEBI:18420"/>
        <label>1</label>
        <note>catalytic</note>
    </ligand>
</feature>
<dbReference type="AlphaFoldDB" id="A0A9W6LL58"/>
<gene>
    <name evidence="2" type="ORF">TISLANDTSLP1_12180</name>
</gene>
<evidence type="ECO:0000313" key="3">
    <source>
        <dbReference type="Proteomes" id="UP001144297"/>
    </source>
</evidence>
<keyword evidence="2" id="KW-0808">Transferase</keyword>
<evidence type="ECO:0000256" key="1">
    <source>
        <dbReference type="PIRSR" id="PIRSR600760-2"/>
    </source>
</evidence>
<dbReference type="InterPro" id="IPR000760">
    <property type="entry name" value="Inositol_monophosphatase-like"/>
</dbReference>
<feature type="binding site" evidence="1">
    <location>
        <position position="84"/>
    </location>
    <ligand>
        <name>Mg(2+)</name>
        <dbReference type="ChEBI" id="CHEBI:18420"/>
        <label>1</label>
        <note>catalytic</note>
    </ligand>
</feature>
<feature type="binding site" evidence="1">
    <location>
        <position position="207"/>
    </location>
    <ligand>
        <name>Mg(2+)</name>
        <dbReference type="ChEBI" id="CHEBI:18420"/>
        <label>1</label>
        <note>catalytic</note>
    </ligand>
</feature>
<reference evidence="2" key="1">
    <citation type="submission" date="2022-12" db="EMBL/GenBank/DDBJ databases">
        <title>Reference genome sequencing for broad-spectrum identification of bacterial and archaeal isolates by mass spectrometry.</title>
        <authorList>
            <person name="Sekiguchi Y."/>
            <person name="Tourlousse D.M."/>
        </authorList>
    </citation>
    <scope>NUCLEOTIDE SEQUENCE</scope>
    <source>
        <strain evidence="2">TSL-P1</strain>
    </source>
</reference>
<dbReference type="GO" id="GO:0007165">
    <property type="term" value="P:signal transduction"/>
    <property type="evidence" value="ECO:0007669"/>
    <property type="project" value="TreeGrafter"/>
</dbReference>
<dbReference type="PRINTS" id="PR00377">
    <property type="entry name" value="IMPHPHTASES"/>
</dbReference>
<comment type="caution">
    <text evidence="2">The sequence shown here is derived from an EMBL/GenBank/DDBJ whole genome shotgun (WGS) entry which is preliminary data.</text>
</comment>
<keyword evidence="2" id="KW-0418">Kinase</keyword>
<dbReference type="GO" id="GO:0016301">
    <property type="term" value="F:kinase activity"/>
    <property type="evidence" value="ECO:0007669"/>
    <property type="project" value="UniProtKB-KW"/>
</dbReference>
<dbReference type="PANTHER" id="PTHR20854">
    <property type="entry name" value="INOSITOL MONOPHOSPHATASE"/>
    <property type="match status" value="1"/>
</dbReference>
<protein>
    <submittedName>
        <fullName evidence="2">Inorganic polyphosphate/ATP-NAD kinase (Poly(P)/ATP NAD kinase)</fullName>
    </submittedName>
</protein>
<dbReference type="FunFam" id="3.30.540.10:FF:000027">
    <property type="entry name" value="Fructose-1,6-bisphosphatase/inositol-1-monophosphatase"/>
    <property type="match status" value="1"/>
</dbReference>
<name>A0A9W6LL58_9BACT</name>
<accession>A0A9W6LL58</accession>
<sequence length="262" mass="28815">MDIEFIRNIGHELFKKISTVRPQLNKTSLGQGASGDITYPVDRLVEDMIIDFFEKEGINVNIITEEKGVKTIDANLLTLIIDPIDGSKNAISGIPFFSTSIAIADGKTLKSLQLGYIINLVNGDEFWTKRGEGAFFNGKKIKTDKKSKPLIIGFEASNPYIAIKNILPLFKMANRVRCFGSTALDLAYLSIGALSIFVTPTPSRIFDFSAGILIAKESEATITDIKGNSIEELPIAFDTKTTLVVSASELLHKKVLELIDRE</sequence>
<feature type="binding site" evidence="1">
    <location>
        <position position="65"/>
    </location>
    <ligand>
        <name>Mg(2+)</name>
        <dbReference type="ChEBI" id="CHEBI:18420"/>
        <label>1</label>
        <note>catalytic</note>
    </ligand>
</feature>
<dbReference type="EMBL" id="BSDX01000001">
    <property type="protein sequence ID" value="GLI53525.1"/>
    <property type="molecule type" value="Genomic_DNA"/>
</dbReference>
<evidence type="ECO:0000313" key="2">
    <source>
        <dbReference type="EMBL" id="GLI53525.1"/>
    </source>
</evidence>
<feature type="binding site" evidence="1">
    <location>
        <position position="82"/>
    </location>
    <ligand>
        <name>Mg(2+)</name>
        <dbReference type="ChEBI" id="CHEBI:18420"/>
        <label>1</label>
        <note>catalytic</note>
    </ligand>
</feature>
<organism evidence="2 3">
    <name type="scientific">Thermodesulfovibrio yellowstonii</name>
    <dbReference type="NCBI Taxonomy" id="28262"/>
    <lineage>
        <taxon>Bacteria</taxon>
        <taxon>Pseudomonadati</taxon>
        <taxon>Nitrospirota</taxon>
        <taxon>Thermodesulfovibrionia</taxon>
        <taxon>Thermodesulfovibrionales</taxon>
        <taxon>Thermodesulfovibrionaceae</taxon>
        <taxon>Thermodesulfovibrio</taxon>
    </lineage>
</organism>
<dbReference type="GO" id="GO:0046872">
    <property type="term" value="F:metal ion binding"/>
    <property type="evidence" value="ECO:0007669"/>
    <property type="project" value="UniProtKB-KW"/>
</dbReference>
<dbReference type="Gene3D" id="3.40.190.80">
    <property type="match status" value="1"/>
</dbReference>
<keyword evidence="3" id="KW-1185">Reference proteome</keyword>
<proteinExistence type="predicted"/>
<comment type="cofactor">
    <cofactor evidence="1">
        <name>Mg(2+)</name>
        <dbReference type="ChEBI" id="CHEBI:18420"/>
    </cofactor>
</comment>
<keyword evidence="1" id="KW-0460">Magnesium</keyword>